<proteinExistence type="predicted"/>
<keyword evidence="1" id="KW-0732">Signal</keyword>
<dbReference type="Proteomes" id="UP001470023">
    <property type="component" value="Unassembled WGS sequence"/>
</dbReference>
<evidence type="ECO:0000313" key="2">
    <source>
        <dbReference type="EMBL" id="MER6427541.1"/>
    </source>
</evidence>
<comment type="caution">
    <text evidence="2">The sequence shown here is derived from an EMBL/GenBank/DDBJ whole genome shotgun (WGS) entry which is preliminary data.</text>
</comment>
<reference evidence="2 3" key="1">
    <citation type="submission" date="2024-06" db="EMBL/GenBank/DDBJ databases">
        <title>The Natural Products Discovery Center: Release of the First 8490 Sequenced Strains for Exploring Actinobacteria Biosynthetic Diversity.</title>
        <authorList>
            <person name="Kalkreuter E."/>
            <person name="Kautsar S.A."/>
            <person name="Yang D."/>
            <person name="Bader C.D."/>
            <person name="Teijaro C.N."/>
            <person name="Fluegel L."/>
            <person name="Davis C.M."/>
            <person name="Simpson J.R."/>
            <person name="Lauterbach L."/>
            <person name="Steele A.D."/>
            <person name="Gui C."/>
            <person name="Meng S."/>
            <person name="Li G."/>
            <person name="Viehrig K."/>
            <person name="Ye F."/>
            <person name="Su P."/>
            <person name="Kiefer A.F."/>
            <person name="Nichols A."/>
            <person name="Cepeda A.J."/>
            <person name="Yan W."/>
            <person name="Fan B."/>
            <person name="Jiang Y."/>
            <person name="Adhikari A."/>
            <person name="Zheng C.-J."/>
            <person name="Schuster L."/>
            <person name="Cowan T.M."/>
            <person name="Smanski M.J."/>
            <person name="Chevrette M.G."/>
            <person name="De Carvalho L.P.S."/>
            <person name="Shen B."/>
        </authorList>
    </citation>
    <scope>NUCLEOTIDE SEQUENCE [LARGE SCALE GENOMIC DNA]</scope>
    <source>
        <strain evidence="2 3">NPDC001166</strain>
    </source>
</reference>
<evidence type="ECO:0000313" key="3">
    <source>
        <dbReference type="Proteomes" id="UP001470023"/>
    </source>
</evidence>
<accession>A0ABV1U1D8</accession>
<feature type="signal peptide" evidence="1">
    <location>
        <begin position="1"/>
        <end position="22"/>
    </location>
</feature>
<keyword evidence="3" id="KW-1185">Reference proteome</keyword>
<evidence type="ECO:0000256" key="1">
    <source>
        <dbReference type="SAM" id="SignalP"/>
    </source>
</evidence>
<dbReference type="PROSITE" id="PS51257">
    <property type="entry name" value="PROKAR_LIPOPROTEIN"/>
    <property type="match status" value="1"/>
</dbReference>
<dbReference type="RefSeq" id="WP_123440832.1">
    <property type="nucleotide sequence ID" value="NZ_JBEOYA010000019.1"/>
</dbReference>
<gene>
    <name evidence="2" type="ORF">ABT272_07310</name>
</gene>
<organism evidence="2 3">
    <name type="scientific">Streptomyces sp. 900105245</name>
    <dbReference type="NCBI Taxonomy" id="3154379"/>
    <lineage>
        <taxon>Bacteria</taxon>
        <taxon>Bacillati</taxon>
        <taxon>Actinomycetota</taxon>
        <taxon>Actinomycetes</taxon>
        <taxon>Kitasatosporales</taxon>
        <taxon>Streptomycetaceae</taxon>
        <taxon>Streptomyces</taxon>
    </lineage>
</organism>
<feature type="chain" id="PRO_5047300885" description="Lipoprotein" evidence="1">
    <location>
        <begin position="23"/>
        <end position="139"/>
    </location>
</feature>
<protein>
    <recommendedName>
        <fullName evidence="4">Lipoprotein</fullName>
    </recommendedName>
</protein>
<dbReference type="EMBL" id="JBEPAZ010000004">
    <property type="protein sequence ID" value="MER6427541.1"/>
    <property type="molecule type" value="Genomic_DNA"/>
</dbReference>
<evidence type="ECO:0008006" key="4">
    <source>
        <dbReference type="Google" id="ProtNLM"/>
    </source>
</evidence>
<sequence length="139" mass="14675">MRITLRSASVAAALAGCCLALVSCGTDHPEARGTGGPTGTAAGTPAPGVPALRAFRTYLRTKGPKADAAIASHVLSVRVHEAGSGARTRATVEVDYGVWDDERLDRTAEVFAHWRRSVYGGHGHVRVLAPAKMDAERDW</sequence>
<name>A0ABV1U1D8_9ACTN</name>